<organism evidence="3">
    <name type="scientific">Petromyces alliaceus</name>
    <name type="common">Aspergillus alliaceus</name>
    <dbReference type="NCBI Taxonomy" id="209559"/>
    <lineage>
        <taxon>Eukaryota</taxon>
        <taxon>Fungi</taxon>
        <taxon>Dikarya</taxon>
        <taxon>Ascomycota</taxon>
        <taxon>Pezizomycotina</taxon>
        <taxon>Eurotiomycetes</taxon>
        <taxon>Eurotiomycetidae</taxon>
        <taxon>Eurotiales</taxon>
        <taxon>Aspergillaceae</taxon>
        <taxon>Aspergillus</taxon>
        <taxon>Aspergillus subgen. Circumdati</taxon>
    </lineage>
</organism>
<feature type="transmembrane region" description="Helical" evidence="2">
    <location>
        <begin position="69"/>
        <end position="93"/>
    </location>
</feature>
<evidence type="ECO:0000313" key="3">
    <source>
        <dbReference type="EMBL" id="KAE8388469.1"/>
    </source>
</evidence>
<feature type="region of interest" description="Disordered" evidence="1">
    <location>
        <begin position="1"/>
        <end position="26"/>
    </location>
</feature>
<reference evidence="3" key="1">
    <citation type="submission" date="2019-04" db="EMBL/GenBank/DDBJ databases">
        <title>Friends and foes A comparative genomics studyof 23 Aspergillus species from section Flavi.</title>
        <authorList>
            <consortium name="DOE Joint Genome Institute"/>
            <person name="Kjaerbolling I."/>
            <person name="Vesth T."/>
            <person name="Frisvad J.C."/>
            <person name="Nybo J.L."/>
            <person name="Theobald S."/>
            <person name="Kildgaard S."/>
            <person name="Isbrandt T."/>
            <person name="Kuo A."/>
            <person name="Sato A."/>
            <person name="Lyhne E.K."/>
            <person name="Kogle M.E."/>
            <person name="Wiebenga A."/>
            <person name="Kun R.S."/>
            <person name="Lubbers R.J."/>
            <person name="Makela M.R."/>
            <person name="Barry K."/>
            <person name="Chovatia M."/>
            <person name="Clum A."/>
            <person name="Daum C."/>
            <person name="Haridas S."/>
            <person name="He G."/>
            <person name="LaButti K."/>
            <person name="Lipzen A."/>
            <person name="Mondo S."/>
            <person name="Riley R."/>
            <person name="Salamov A."/>
            <person name="Simmons B.A."/>
            <person name="Magnuson J.K."/>
            <person name="Henrissat B."/>
            <person name="Mortensen U.H."/>
            <person name="Larsen T.O."/>
            <person name="Devries R.P."/>
            <person name="Grigoriev I.V."/>
            <person name="Machida M."/>
            <person name="Baker S.E."/>
            <person name="Andersen M.R."/>
        </authorList>
    </citation>
    <scope>NUCLEOTIDE SEQUENCE [LARGE SCALE GENOMIC DNA]</scope>
    <source>
        <strain evidence="3">IBT 14317</strain>
    </source>
</reference>
<keyword evidence="2" id="KW-0812">Transmembrane</keyword>
<dbReference type="AlphaFoldDB" id="A0A5N7C386"/>
<name>A0A5N7C386_PETAA</name>
<evidence type="ECO:0000256" key="1">
    <source>
        <dbReference type="SAM" id="MobiDB-lite"/>
    </source>
</evidence>
<feature type="compositionally biased region" description="Low complexity" evidence="1">
    <location>
        <begin position="12"/>
        <end position="25"/>
    </location>
</feature>
<keyword evidence="2" id="KW-0472">Membrane</keyword>
<accession>A0A5N7C386</accession>
<evidence type="ECO:0000256" key="2">
    <source>
        <dbReference type="SAM" id="Phobius"/>
    </source>
</evidence>
<keyword evidence="2" id="KW-1133">Transmembrane helix</keyword>
<protein>
    <submittedName>
        <fullName evidence="3">Uncharacterized protein</fullName>
    </submittedName>
</protein>
<sequence>MARTPSATCGLSPEQPQSLSQQSVPKPRRCALIGAHLGPLRLRQRFSPAPNHKLAYQRPKRKKNNRRPAIINCSVFLVWLDFSLSLSLSLFGLHSPLFPFSFPVYIPCCLHSRQFLLVGLI</sequence>
<dbReference type="EMBL" id="ML735278">
    <property type="protein sequence ID" value="KAE8388469.1"/>
    <property type="molecule type" value="Genomic_DNA"/>
</dbReference>
<proteinExistence type="predicted"/>
<dbReference type="Proteomes" id="UP000326877">
    <property type="component" value="Unassembled WGS sequence"/>
</dbReference>
<gene>
    <name evidence="3" type="ORF">BDV23DRAFT_112336</name>
</gene>